<evidence type="ECO:0000313" key="2">
    <source>
        <dbReference type="Proteomes" id="UP001162164"/>
    </source>
</evidence>
<name>A0ABQ9JWB7_9CUCU</name>
<accession>A0ABQ9JWB7</accession>
<organism evidence="1 2">
    <name type="scientific">Molorchus minor</name>
    <dbReference type="NCBI Taxonomy" id="1323400"/>
    <lineage>
        <taxon>Eukaryota</taxon>
        <taxon>Metazoa</taxon>
        <taxon>Ecdysozoa</taxon>
        <taxon>Arthropoda</taxon>
        <taxon>Hexapoda</taxon>
        <taxon>Insecta</taxon>
        <taxon>Pterygota</taxon>
        <taxon>Neoptera</taxon>
        <taxon>Endopterygota</taxon>
        <taxon>Coleoptera</taxon>
        <taxon>Polyphaga</taxon>
        <taxon>Cucujiformia</taxon>
        <taxon>Chrysomeloidea</taxon>
        <taxon>Cerambycidae</taxon>
        <taxon>Lamiinae</taxon>
        <taxon>Monochamini</taxon>
        <taxon>Molorchus</taxon>
    </lineage>
</organism>
<protein>
    <submittedName>
        <fullName evidence="1">Uncharacterized protein</fullName>
    </submittedName>
</protein>
<gene>
    <name evidence="1" type="ORF">NQ317_004524</name>
</gene>
<dbReference type="Proteomes" id="UP001162164">
    <property type="component" value="Unassembled WGS sequence"/>
</dbReference>
<proteinExistence type="predicted"/>
<comment type="caution">
    <text evidence="1">The sequence shown here is derived from an EMBL/GenBank/DDBJ whole genome shotgun (WGS) entry which is preliminary data.</text>
</comment>
<sequence>EIDTLSGLVDNNLCVIFYVFDVDRIDFDALFLLIEHKKCRSLLITIFKRSVSDLLKEISPIPNALTQNGFKKNVLKKVKCLLTPFKNSGREKKKAAGINEEVLRWTKPMHTCEYE</sequence>
<evidence type="ECO:0000313" key="1">
    <source>
        <dbReference type="EMBL" id="KAJ8982615.1"/>
    </source>
</evidence>
<feature type="non-terminal residue" evidence="1">
    <location>
        <position position="1"/>
    </location>
</feature>
<reference evidence="1" key="1">
    <citation type="journal article" date="2023" name="Insect Mol. Biol.">
        <title>Genome sequencing provides insights into the evolution of gene families encoding plant cell wall-degrading enzymes in longhorned beetles.</title>
        <authorList>
            <person name="Shin N.R."/>
            <person name="Okamura Y."/>
            <person name="Kirsch R."/>
            <person name="Pauchet Y."/>
        </authorList>
    </citation>
    <scope>NUCLEOTIDE SEQUENCE</scope>
    <source>
        <strain evidence="1">MMC_N1</strain>
    </source>
</reference>
<dbReference type="EMBL" id="JAPWTJ010000116">
    <property type="protein sequence ID" value="KAJ8982615.1"/>
    <property type="molecule type" value="Genomic_DNA"/>
</dbReference>
<keyword evidence="2" id="KW-1185">Reference proteome</keyword>